<feature type="compositionally biased region" description="Basic and acidic residues" evidence="6">
    <location>
        <begin position="1408"/>
        <end position="1418"/>
    </location>
</feature>
<gene>
    <name evidence="7" type="ORF">PODLI_1B019010</name>
</gene>
<organism evidence="7 8">
    <name type="scientific">Podarcis lilfordi</name>
    <name type="common">Lilford's wall lizard</name>
    <dbReference type="NCBI Taxonomy" id="74358"/>
    <lineage>
        <taxon>Eukaryota</taxon>
        <taxon>Metazoa</taxon>
        <taxon>Chordata</taxon>
        <taxon>Craniata</taxon>
        <taxon>Vertebrata</taxon>
        <taxon>Euteleostomi</taxon>
        <taxon>Lepidosauria</taxon>
        <taxon>Squamata</taxon>
        <taxon>Bifurcata</taxon>
        <taxon>Unidentata</taxon>
        <taxon>Episquamata</taxon>
        <taxon>Laterata</taxon>
        <taxon>Lacertibaenia</taxon>
        <taxon>Lacertidae</taxon>
        <taxon>Podarcis</taxon>
    </lineage>
</organism>
<evidence type="ECO:0000256" key="5">
    <source>
        <dbReference type="ARBA" id="ARBA00093456"/>
    </source>
</evidence>
<dbReference type="GO" id="GO:1990918">
    <property type="term" value="P:double-strand break repair involved in meiotic recombination"/>
    <property type="evidence" value="ECO:0007669"/>
    <property type="project" value="TreeGrafter"/>
</dbReference>
<dbReference type="GO" id="GO:0005634">
    <property type="term" value="C:nucleus"/>
    <property type="evidence" value="ECO:0007669"/>
    <property type="project" value="UniProtKB-SubCell"/>
</dbReference>
<comment type="similarity">
    <text evidence="5">Belongs to the Fanconi anemia protein FANCD2 family.</text>
</comment>
<comment type="subcellular location">
    <subcellularLocation>
        <location evidence="1">Nucleus</location>
    </subcellularLocation>
</comment>
<dbReference type="PANTHER" id="PTHR32086:SF0">
    <property type="entry name" value="FANCONI ANEMIA GROUP D2 PROTEIN"/>
    <property type="match status" value="1"/>
</dbReference>
<sequence>MAPKRKLSKSDVEGENLMEKLPKTKKSCTLGKNRSIPKDGVVENNNVFGQLLKIGGIILKAGERQNEIAVDGAIFQKKLHQALKKHPSQPQIGEEFISGLESHIENRDHFRNCLLPCIPTQSQETSNAIHSYCESLIKLLLGIEILQPAVIRLLFEKLPEFFHESVGSDGLNLPRLIVNQLKWLDRIADSKDLVQKLMQMICVSPPPIQHDIITSLPEILEDSQHSEIARELSSLLKEKTELSVPILDALSSLNLDVGLLSEVRQSVMITVSAVKVEDLPVVVKFILRSVKATDATEVISDLRRKLDLDSCVSLPLIHVSQTKFRSQTWTSLSANQLCVNQDCVKLLFEVIKSAVKFQKTISEGWIKAIESVASASDHKVLDLIMLLVIYATNGKNKKQIERVLKNKIQSGCVREQLLRNAFRYYLMVMRDLFPAVLSLAEIFVHSADPCIVSFGCCMYKQAFTVFDSYCQQEIVGALVTHACGGNNIAVDVSLDMLIDLVSLHTSSIVPYAVFLKSILDYMDNLSPQQIRKLFQILSMLAFSQGHKSNHIQDDMHMVIRKQLSSTIPKYKRIGIIGAVTMVGSMAAKRSKENGQLLERAQLSKEQCRQIISLLELVCSCCGQVPQALALYYDELANLIQKGNLDSQILEWIENSVEKDFERDFVTDLLPIEDSAFLLPVKSLYSLEDDKSEGIIAINLLPLLSQSYLSKNVDEVAAKSHDKRVLSPLCLSPFFRLLRLCMAELNQGSLDDVDALLGCPLYLTNLEVVGKLDSLSKQEREFLCSLLFHALNWFREVVNAFCQQDDPEIKGKVLTRLQNITELQCLLEKCLAASPGYVPPLANFDSETSEGVPVINTIGATKKKSKGQKTPKSDNGKNGSADNSQLDENTEANQPEAEISQPEKDSTEKEPETPLVPLQSYSAYFRELDLEVFSIIHSGLLTKSALDTEMHTKTHEVVQIGPTQLLFLLDDLSRKLEHMLIPAAAKRAPFFKGKGNRNVGFSHLCQRSSQEVIEYAVELLKPLCNHMENMHNYFQALIAENHGVIDGPRVNIQEHHLMSSCYQRLLQVFHLLFAWSGFSQHENHSLLKSGLRVLAHRLKPGERDLPLEELLSQSFQYLLNFQHSIPNIYCALSLTQLLLVITEKSGTSQKSNEIASITKHFLCQSWLQPSGIRQKGTQFNDALHTLFCIYMEHTDNILKAIEDICSVGIPQLIQSSKDEYSSTYPTLTRQTFPVFFRVMMAQLESSAKSISAGKPSDSSEVQLEKLLHWNLAVRDFHILVNLVKVFDSRPVLSTCLKYGRLFVETFLKLGMPLLDCSFKKHREDVQSLLKTLQLSTRQLHHICGHSKIHQDTGLTSHVPLLKKSLELFVYRVKAMLALNHCQEAFWVGVLKNRDLQGEEILSQASQASKMEEEISKLPTEEEEEEGEDSENEDGMDIKDSDEDSSD</sequence>
<keyword evidence="3" id="KW-0832">Ubl conjugation</keyword>
<evidence type="ECO:0000313" key="7">
    <source>
        <dbReference type="EMBL" id="CAI5767006.1"/>
    </source>
</evidence>
<protein>
    <submittedName>
        <fullName evidence="7">Anemia group D2 isoform X2</fullName>
    </submittedName>
</protein>
<dbReference type="GO" id="GO:0007129">
    <property type="term" value="P:homologous chromosome pairing at meiosis"/>
    <property type="evidence" value="ECO:0007669"/>
    <property type="project" value="TreeGrafter"/>
</dbReference>
<dbReference type="GO" id="GO:0031573">
    <property type="term" value="P:mitotic intra-S DNA damage checkpoint signaling"/>
    <property type="evidence" value="ECO:0007669"/>
    <property type="project" value="TreeGrafter"/>
</dbReference>
<feature type="region of interest" description="Disordered" evidence="6">
    <location>
        <begin position="1400"/>
        <end position="1445"/>
    </location>
</feature>
<dbReference type="InterPro" id="IPR029448">
    <property type="entry name" value="FANCD2"/>
</dbReference>
<evidence type="ECO:0000256" key="4">
    <source>
        <dbReference type="ARBA" id="ARBA00023242"/>
    </source>
</evidence>
<feature type="compositionally biased region" description="Polar residues" evidence="6">
    <location>
        <begin position="875"/>
        <end position="892"/>
    </location>
</feature>
<dbReference type="EMBL" id="OX395127">
    <property type="protein sequence ID" value="CAI5767006.1"/>
    <property type="molecule type" value="Genomic_DNA"/>
</dbReference>
<feature type="compositionally biased region" description="Basic and acidic residues" evidence="6">
    <location>
        <begin position="900"/>
        <end position="911"/>
    </location>
</feature>
<evidence type="ECO:0000256" key="1">
    <source>
        <dbReference type="ARBA" id="ARBA00004123"/>
    </source>
</evidence>
<evidence type="ECO:0000256" key="3">
    <source>
        <dbReference type="ARBA" id="ARBA00022843"/>
    </source>
</evidence>
<reference evidence="7" key="1">
    <citation type="submission" date="2022-12" db="EMBL/GenBank/DDBJ databases">
        <authorList>
            <person name="Alioto T."/>
            <person name="Alioto T."/>
            <person name="Gomez Garrido J."/>
        </authorList>
    </citation>
    <scope>NUCLEOTIDE SEQUENCE</scope>
</reference>
<dbReference type="Pfam" id="PF14631">
    <property type="entry name" value="FancD2"/>
    <property type="match status" value="1"/>
</dbReference>
<name>A0AA35NWP1_9SAUR</name>
<dbReference type="CDD" id="cd11721">
    <property type="entry name" value="FANCD2"/>
    <property type="match status" value="1"/>
</dbReference>
<dbReference type="GO" id="GO:0070182">
    <property type="term" value="F:DNA polymerase binding"/>
    <property type="evidence" value="ECO:0007669"/>
    <property type="project" value="TreeGrafter"/>
</dbReference>
<dbReference type="GO" id="GO:0000793">
    <property type="term" value="C:condensed chromosome"/>
    <property type="evidence" value="ECO:0007669"/>
    <property type="project" value="TreeGrafter"/>
</dbReference>
<dbReference type="Proteomes" id="UP001178461">
    <property type="component" value="Chromosome 2"/>
</dbReference>
<accession>A0AA35NWP1</accession>
<keyword evidence="2" id="KW-1017">Isopeptide bond</keyword>
<keyword evidence="4" id="KW-0539">Nucleus</keyword>
<proteinExistence type="inferred from homology"/>
<dbReference type="PANTHER" id="PTHR32086">
    <property type="entry name" value="FANCONI ANEMIA GROUP D2 PROTEIN"/>
    <property type="match status" value="1"/>
</dbReference>
<evidence type="ECO:0000313" key="8">
    <source>
        <dbReference type="Proteomes" id="UP001178461"/>
    </source>
</evidence>
<evidence type="ECO:0000256" key="2">
    <source>
        <dbReference type="ARBA" id="ARBA00022499"/>
    </source>
</evidence>
<dbReference type="GO" id="GO:0036297">
    <property type="term" value="P:interstrand cross-link repair"/>
    <property type="evidence" value="ECO:0007669"/>
    <property type="project" value="TreeGrafter"/>
</dbReference>
<keyword evidence="8" id="KW-1185">Reference proteome</keyword>
<evidence type="ECO:0000256" key="6">
    <source>
        <dbReference type="SAM" id="MobiDB-lite"/>
    </source>
</evidence>
<feature type="region of interest" description="Disordered" evidence="6">
    <location>
        <begin position="857"/>
        <end position="914"/>
    </location>
</feature>
<feature type="compositionally biased region" description="Acidic residues" evidence="6">
    <location>
        <begin position="1419"/>
        <end position="1445"/>
    </location>
</feature>